<dbReference type="EMBL" id="FYAK01000004">
    <property type="protein sequence ID" value="SMY36544.1"/>
    <property type="molecule type" value="Genomic_DNA"/>
</dbReference>
<evidence type="ECO:0008006" key="3">
    <source>
        <dbReference type="Google" id="ProtNLM"/>
    </source>
</evidence>
<name>A0A1Y6MJ13_9GAMM</name>
<dbReference type="Gene3D" id="3.40.960.10">
    <property type="entry name" value="VSR Endonuclease"/>
    <property type="match status" value="1"/>
</dbReference>
<organism evidence="1 2">
    <name type="scientific">Photobacterium malacitanum</name>
    <dbReference type="NCBI Taxonomy" id="2204294"/>
    <lineage>
        <taxon>Bacteria</taxon>
        <taxon>Pseudomonadati</taxon>
        <taxon>Pseudomonadota</taxon>
        <taxon>Gammaproteobacteria</taxon>
        <taxon>Vibrionales</taxon>
        <taxon>Vibrionaceae</taxon>
        <taxon>Photobacterium</taxon>
    </lineage>
</organism>
<dbReference type="Proteomes" id="UP000195963">
    <property type="component" value="Unassembled WGS sequence"/>
</dbReference>
<sequence>METVTSKISTSQLAKAKGLAARNLFNELAEAGYITRDNKEWLLTDIGKAAQGEYKQSSQFGQYIVWPRELEIITAPSFDGKKLSATQISAHFNLTSQKINQILDELGWINKAVKGWKVSQSGSRLGGIQKEDSRTGVPYVVWDETVLTNSSLKHSVNEITGINAEVKSTDNSVSNFRQKFEAKHRSADGHYVRSKAEMLIDNWLYMAGIVHAYERKLPIEEDLYCDFYLPTGKVYIEFWGLEDDPKYANRKKIKQELYAKYGFNLIELNDNDVQNLDDVLPRMLLKFDIKAY</sequence>
<evidence type="ECO:0000313" key="1">
    <source>
        <dbReference type="EMBL" id="SMY36544.1"/>
    </source>
</evidence>
<gene>
    <name evidence="1" type="ORF">PMAL9190_02436</name>
</gene>
<evidence type="ECO:0000313" key="2">
    <source>
        <dbReference type="Proteomes" id="UP000195963"/>
    </source>
</evidence>
<proteinExistence type="predicted"/>
<protein>
    <recommendedName>
        <fullName evidence="3">Phage antirepressor protein KilAC domain protein</fullName>
    </recommendedName>
</protein>
<dbReference type="AlphaFoldDB" id="A0A1Y6MJ13"/>
<dbReference type="RefSeq" id="WP_235004357.1">
    <property type="nucleotide sequence ID" value="NZ_FYAK01000004.1"/>
</dbReference>
<reference evidence="2" key="1">
    <citation type="submission" date="2017-06" db="EMBL/GenBank/DDBJ databases">
        <authorList>
            <person name="Rodrigo-Torres L."/>
            <person name="Arahal R.D."/>
            <person name="Lucena T."/>
        </authorList>
    </citation>
    <scope>NUCLEOTIDE SEQUENCE [LARGE SCALE GENOMIC DNA]</scope>
    <source>
        <strain evidence="2">CECT 9190</strain>
    </source>
</reference>
<accession>A0A1Y6MJ13</accession>
<keyword evidence="2" id="KW-1185">Reference proteome</keyword>